<keyword evidence="1" id="KW-0547">Nucleotide-binding</keyword>
<dbReference type="Pfam" id="PF00005">
    <property type="entry name" value="ABC_tran"/>
    <property type="match status" value="1"/>
</dbReference>
<dbReference type="PROSITE" id="PS50893">
    <property type="entry name" value="ABC_TRANSPORTER_2"/>
    <property type="match status" value="1"/>
</dbReference>
<dbReference type="GO" id="GO:0016020">
    <property type="term" value="C:membrane"/>
    <property type="evidence" value="ECO:0007669"/>
    <property type="project" value="InterPro"/>
</dbReference>
<dbReference type="NCBIfam" id="TIGR00972">
    <property type="entry name" value="3a0107s01c2"/>
    <property type="match status" value="1"/>
</dbReference>
<dbReference type="SUPFAM" id="SSF52540">
    <property type="entry name" value="P-loop containing nucleoside triphosphate hydrolases"/>
    <property type="match status" value="1"/>
</dbReference>
<keyword evidence="2 4" id="KW-0067">ATP-binding</keyword>
<accession>A0A2M7SAG0</accession>
<proteinExistence type="predicted"/>
<sequence length="250" mass="28267">MNAIEVKNLSLHYGSFQALKNVNVQFQEKMITALIGPSGCGKSTLLRCLNRMNDLIEGVKITGVVNFRDINIYAPGTDVVELRRHVGMVFQRPNPFPLSVFDNVAYGLRVHQEMKKIQLSAIVERSLQATGLWDDLKDKLSETATELPLYQQQLLCITRLIAIEPKVILMDEPCSALDPIATAKIEELMLELKKKYTIVIVTHNMQQAARVSDYSGFMLMGELIEFNKTGRIFTNPDDKRTQDYITGRFG</sequence>
<dbReference type="InterPro" id="IPR027417">
    <property type="entry name" value="P-loop_NTPase"/>
</dbReference>
<reference evidence="5" key="1">
    <citation type="submission" date="2017-09" db="EMBL/GenBank/DDBJ databases">
        <title>Depth-based differentiation of microbial function through sediment-hosted aquifers and enrichment of novel symbionts in the deep terrestrial subsurface.</title>
        <authorList>
            <person name="Probst A.J."/>
            <person name="Ladd B."/>
            <person name="Jarett J.K."/>
            <person name="Geller-Mcgrath D.E."/>
            <person name="Sieber C.M.K."/>
            <person name="Emerson J.B."/>
            <person name="Anantharaman K."/>
            <person name="Thomas B.C."/>
            <person name="Malmstrom R."/>
            <person name="Stieglmeier M."/>
            <person name="Klingl A."/>
            <person name="Woyke T."/>
            <person name="Ryan C.M."/>
            <person name="Banfield J.F."/>
        </authorList>
    </citation>
    <scope>NUCLEOTIDE SEQUENCE [LARGE SCALE GENOMIC DNA]</scope>
</reference>
<name>A0A2M7SAG0_9BACT</name>
<dbReference type="PANTHER" id="PTHR43423">
    <property type="entry name" value="ABC TRANSPORTER I FAMILY MEMBER 17"/>
    <property type="match status" value="1"/>
</dbReference>
<organism evidence="4 5">
    <name type="scientific">Candidatus Desantisbacteria bacterium CG_4_10_14_0_8_um_filter_48_22</name>
    <dbReference type="NCBI Taxonomy" id="1974543"/>
    <lineage>
        <taxon>Bacteria</taxon>
        <taxon>Candidatus Desantisiibacteriota</taxon>
    </lineage>
</organism>
<protein>
    <submittedName>
        <fullName evidence="4">Phosphate ABC transporter ATP-binding protein</fullName>
    </submittedName>
</protein>
<comment type="caution">
    <text evidence="4">The sequence shown here is derived from an EMBL/GenBank/DDBJ whole genome shotgun (WGS) entry which is preliminary data.</text>
</comment>
<dbReference type="GO" id="GO:0016887">
    <property type="term" value="F:ATP hydrolysis activity"/>
    <property type="evidence" value="ECO:0007669"/>
    <property type="project" value="InterPro"/>
</dbReference>
<evidence type="ECO:0000259" key="3">
    <source>
        <dbReference type="PROSITE" id="PS50893"/>
    </source>
</evidence>
<dbReference type="Proteomes" id="UP000229307">
    <property type="component" value="Unassembled WGS sequence"/>
</dbReference>
<dbReference type="PANTHER" id="PTHR43423:SF1">
    <property type="entry name" value="ABC TRANSPORTER I FAMILY MEMBER 17"/>
    <property type="match status" value="1"/>
</dbReference>
<dbReference type="EMBL" id="PFMR01000183">
    <property type="protein sequence ID" value="PIZ16490.1"/>
    <property type="molecule type" value="Genomic_DNA"/>
</dbReference>
<dbReference type="GO" id="GO:0005315">
    <property type="term" value="F:phosphate transmembrane transporter activity"/>
    <property type="evidence" value="ECO:0007669"/>
    <property type="project" value="InterPro"/>
</dbReference>
<dbReference type="InterPro" id="IPR003439">
    <property type="entry name" value="ABC_transporter-like_ATP-bd"/>
</dbReference>
<evidence type="ECO:0000313" key="5">
    <source>
        <dbReference type="Proteomes" id="UP000229307"/>
    </source>
</evidence>
<dbReference type="SMART" id="SM00382">
    <property type="entry name" value="AAA"/>
    <property type="match status" value="1"/>
</dbReference>
<evidence type="ECO:0000256" key="1">
    <source>
        <dbReference type="ARBA" id="ARBA00022741"/>
    </source>
</evidence>
<gene>
    <name evidence="4" type="primary">pstB</name>
    <name evidence="4" type="ORF">COY52_06900</name>
</gene>
<dbReference type="InterPro" id="IPR003593">
    <property type="entry name" value="AAA+_ATPase"/>
</dbReference>
<dbReference type="InterPro" id="IPR005670">
    <property type="entry name" value="PstB-like"/>
</dbReference>
<dbReference type="CDD" id="cd03260">
    <property type="entry name" value="ABC_PstB_phosphate_transporter"/>
    <property type="match status" value="1"/>
</dbReference>
<dbReference type="GO" id="GO:0035435">
    <property type="term" value="P:phosphate ion transmembrane transport"/>
    <property type="evidence" value="ECO:0007669"/>
    <property type="project" value="InterPro"/>
</dbReference>
<dbReference type="GO" id="GO:0005524">
    <property type="term" value="F:ATP binding"/>
    <property type="evidence" value="ECO:0007669"/>
    <property type="project" value="UniProtKB-KW"/>
</dbReference>
<evidence type="ECO:0000256" key="2">
    <source>
        <dbReference type="ARBA" id="ARBA00022840"/>
    </source>
</evidence>
<evidence type="ECO:0000313" key="4">
    <source>
        <dbReference type="EMBL" id="PIZ16490.1"/>
    </source>
</evidence>
<dbReference type="Gene3D" id="3.40.50.300">
    <property type="entry name" value="P-loop containing nucleotide triphosphate hydrolases"/>
    <property type="match status" value="1"/>
</dbReference>
<feature type="domain" description="ABC transporter" evidence="3">
    <location>
        <begin position="4"/>
        <end position="245"/>
    </location>
</feature>
<dbReference type="AlphaFoldDB" id="A0A2M7SAG0"/>